<evidence type="ECO:0000256" key="3">
    <source>
        <dbReference type="ARBA" id="ARBA00022475"/>
    </source>
</evidence>
<dbReference type="AlphaFoldDB" id="A0A926Y0Z9"/>
<dbReference type="Pfam" id="PF05977">
    <property type="entry name" value="MFS_3"/>
    <property type="match status" value="1"/>
</dbReference>
<dbReference type="PANTHER" id="PTHR23513:SF6">
    <property type="entry name" value="MAJOR FACILITATOR SUPERFAMILY ASSOCIATED DOMAIN-CONTAINING PROTEIN"/>
    <property type="match status" value="1"/>
</dbReference>
<evidence type="ECO:0000256" key="1">
    <source>
        <dbReference type="ARBA" id="ARBA00004651"/>
    </source>
</evidence>
<dbReference type="EMBL" id="JACWZY010000026">
    <property type="protein sequence ID" value="MBD2703906.1"/>
    <property type="molecule type" value="Genomic_DNA"/>
</dbReference>
<keyword evidence="9" id="KW-1185">Reference proteome</keyword>
<keyword evidence="4 7" id="KW-0812">Transmembrane</keyword>
<comment type="subcellular location">
    <subcellularLocation>
        <location evidence="1">Cell membrane</location>
        <topology evidence="1">Multi-pass membrane protein</topology>
    </subcellularLocation>
</comment>
<keyword evidence="3" id="KW-1003">Cell membrane</keyword>
<evidence type="ECO:0000256" key="2">
    <source>
        <dbReference type="ARBA" id="ARBA00022448"/>
    </source>
</evidence>
<protein>
    <submittedName>
        <fullName evidence="8">MFS transporter</fullName>
    </submittedName>
</protein>
<feature type="transmembrane region" description="Helical" evidence="7">
    <location>
        <begin position="218"/>
        <end position="240"/>
    </location>
</feature>
<feature type="transmembrane region" description="Helical" evidence="7">
    <location>
        <begin position="246"/>
        <end position="266"/>
    </location>
</feature>
<feature type="transmembrane region" description="Helical" evidence="7">
    <location>
        <begin position="342"/>
        <end position="362"/>
    </location>
</feature>
<keyword evidence="5 7" id="KW-1133">Transmembrane helix</keyword>
<keyword evidence="6 7" id="KW-0472">Membrane</keyword>
<feature type="transmembrane region" description="Helical" evidence="7">
    <location>
        <begin position="310"/>
        <end position="330"/>
    </location>
</feature>
<feature type="transmembrane region" description="Helical" evidence="7">
    <location>
        <begin position="74"/>
        <end position="95"/>
    </location>
</feature>
<feature type="transmembrane region" description="Helical" evidence="7">
    <location>
        <begin position="101"/>
        <end position="125"/>
    </location>
</feature>
<dbReference type="GO" id="GO:0005886">
    <property type="term" value="C:plasma membrane"/>
    <property type="evidence" value="ECO:0007669"/>
    <property type="project" value="UniProtKB-SubCell"/>
</dbReference>
<feature type="transmembrane region" description="Helical" evidence="7">
    <location>
        <begin position="146"/>
        <end position="163"/>
    </location>
</feature>
<dbReference type="SUPFAM" id="SSF103473">
    <property type="entry name" value="MFS general substrate transporter"/>
    <property type="match status" value="1"/>
</dbReference>
<dbReference type="PANTHER" id="PTHR23513">
    <property type="entry name" value="INTEGRAL MEMBRANE EFFLUX PROTEIN-RELATED"/>
    <property type="match status" value="1"/>
</dbReference>
<evidence type="ECO:0000256" key="6">
    <source>
        <dbReference type="ARBA" id="ARBA00023136"/>
    </source>
</evidence>
<proteinExistence type="predicted"/>
<dbReference type="Proteomes" id="UP000598820">
    <property type="component" value="Unassembled WGS sequence"/>
</dbReference>
<feature type="transmembrane region" description="Helical" evidence="7">
    <location>
        <begin position="278"/>
        <end position="298"/>
    </location>
</feature>
<dbReference type="InterPro" id="IPR036259">
    <property type="entry name" value="MFS_trans_sf"/>
</dbReference>
<evidence type="ECO:0000256" key="5">
    <source>
        <dbReference type="ARBA" id="ARBA00022989"/>
    </source>
</evidence>
<organism evidence="8 9">
    <name type="scientific">Spirosoma profusum</name>
    <dbReference type="NCBI Taxonomy" id="2771354"/>
    <lineage>
        <taxon>Bacteria</taxon>
        <taxon>Pseudomonadati</taxon>
        <taxon>Bacteroidota</taxon>
        <taxon>Cytophagia</taxon>
        <taxon>Cytophagales</taxon>
        <taxon>Cytophagaceae</taxon>
        <taxon>Spirosoma</taxon>
    </lineage>
</organism>
<comment type="caution">
    <text evidence="8">The sequence shown here is derived from an EMBL/GenBank/DDBJ whole genome shotgun (WGS) entry which is preliminary data.</text>
</comment>
<evidence type="ECO:0000256" key="7">
    <source>
        <dbReference type="SAM" id="Phobius"/>
    </source>
</evidence>
<dbReference type="Gene3D" id="1.20.1250.20">
    <property type="entry name" value="MFS general substrate transporter like domains"/>
    <property type="match status" value="1"/>
</dbReference>
<evidence type="ECO:0000256" key="4">
    <source>
        <dbReference type="ARBA" id="ARBA00022692"/>
    </source>
</evidence>
<reference evidence="8" key="1">
    <citation type="submission" date="2020-09" db="EMBL/GenBank/DDBJ databases">
        <authorList>
            <person name="Kim M.K."/>
        </authorList>
    </citation>
    <scope>NUCLEOTIDE SEQUENCE</scope>
    <source>
        <strain evidence="8">BT702</strain>
    </source>
</reference>
<gene>
    <name evidence="8" type="ORF">IC229_24895</name>
</gene>
<dbReference type="RefSeq" id="WP_190890031.1">
    <property type="nucleotide sequence ID" value="NZ_JACWZY010000026.1"/>
</dbReference>
<dbReference type="InterPro" id="IPR010290">
    <property type="entry name" value="TM_effector"/>
</dbReference>
<feature type="transmembrane region" description="Helical" evidence="7">
    <location>
        <begin position="368"/>
        <end position="388"/>
    </location>
</feature>
<dbReference type="CDD" id="cd06173">
    <property type="entry name" value="MFS_MefA_like"/>
    <property type="match status" value="1"/>
</dbReference>
<keyword evidence="2" id="KW-0813">Transport</keyword>
<feature type="transmembrane region" description="Helical" evidence="7">
    <location>
        <begin position="169"/>
        <end position="191"/>
    </location>
</feature>
<evidence type="ECO:0000313" key="8">
    <source>
        <dbReference type="EMBL" id="MBD2703906.1"/>
    </source>
</evidence>
<accession>A0A926Y0Z9</accession>
<sequence length="415" mass="43759">MTKVKGGFKRLAWSNLSAQFSEQLALAAAPLVAVLVLKENAVGTGLLQTAQTLPFLLLSLPAGWLADQYSHKKLMVGAEAMRMCSLLLIILLLALSAMTHWWLAMLGFLGVIGTVCYSVAAPALVPTLVSKSELPIANRWLELARSIAYAGGPAIGGAIVGWSRAPIAYALAALCSMIAISLLSGLSSTAVKQSSGSLRASLKEAVAFCFTHSFLRPIIVTGMVFSVSWFILQAVFVFWAISHLGITAQVLGMVLAGYGIGMITGAIGSPFLSKHLPLGFQILLGPTTAFLGSVLMLLTMWSTKPLLPGAAYFLFGAGPVIWSITTTSLRQAVTPIPMLGRVSGVMLLTTFGCRPVGALLGAVTASLFSVQACLLLSAVGFLLQLLVIRFSPILALHQLSDLEEVVKVPLFESGT</sequence>
<evidence type="ECO:0000313" key="9">
    <source>
        <dbReference type="Proteomes" id="UP000598820"/>
    </source>
</evidence>
<name>A0A926Y0Z9_9BACT</name>
<feature type="transmembrane region" description="Helical" evidence="7">
    <location>
        <begin position="49"/>
        <end position="67"/>
    </location>
</feature>